<feature type="region of interest" description="Disordered" evidence="1">
    <location>
        <begin position="32"/>
        <end position="106"/>
    </location>
</feature>
<dbReference type="AlphaFoldDB" id="A0A1Z4LXS2"/>
<protein>
    <submittedName>
        <fullName evidence="2">Uncharacterized protein</fullName>
    </submittedName>
</protein>
<proteinExistence type="predicted"/>
<organism evidence="2 3">
    <name type="scientific">Calothrix parasitica NIES-267</name>
    <dbReference type="NCBI Taxonomy" id="1973488"/>
    <lineage>
        <taxon>Bacteria</taxon>
        <taxon>Bacillati</taxon>
        <taxon>Cyanobacteriota</taxon>
        <taxon>Cyanophyceae</taxon>
        <taxon>Nostocales</taxon>
        <taxon>Calotrichaceae</taxon>
        <taxon>Calothrix</taxon>
    </lineage>
</organism>
<reference evidence="2 3" key="1">
    <citation type="submission" date="2017-06" db="EMBL/GenBank/DDBJ databases">
        <title>Genome sequencing of cyanobaciteial culture collection at National Institute for Environmental Studies (NIES).</title>
        <authorList>
            <person name="Hirose Y."/>
            <person name="Shimura Y."/>
            <person name="Fujisawa T."/>
            <person name="Nakamura Y."/>
            <person name="Kawachi M."/>
        </authorList>
    </citation>
    <scope>NUCLEOTIDE SEQUENCE [LARGE SCALE GENOMIC DNA]</scope>
    <source>
        <strain evidence="2 3">NIES-267</strain>
    </source>
</reference>
<keyword evidence="3" id="KW-1185">Reference proteome</keyword>
<sequence length="106" mass="11698">MKLQPRKIIFIGSILLVGALIQALPLKAHERRFHVPKKTNEPKTEKVIPETKVDSNSSNSSQTSEINEPEVIDNNSLEEEKNTGNKTLNSVNASELNNISLVPKPG</sequence>
<name>A0A1Z4LXS2_9CYAN</name>
<dbReference type="Proteomes" id="UP000218418">
    <property type="component" value="Chromosome"/>
</dbReference>
<feature type="compositionally biased region" description="Basic and acidic residues" evidence="1">
    <location>
        <begin position="38"/>
        <end position="53"/>
    </location>
</feature>
<evidence type="ECO:0000313" key="2">
    <source>
        <dbReference type="EMBL" id="BAY86055.1"/>
    </source>
</evidence>
<feature type="compositionally biased region" description="Polar residues" evidence="1">
    <location>
        <begin position="84"/>
        <end position="100"/>
    </location>
</feature>
<dbReference type="EMBL" id="AP018227">
    <property type="protein sequence ID" value="BAY86055.1"/>
    <property type="molecule type" value="Genomic_DNA"/>
</dbReference>
<accession>A0A1Z4LXS2</accession>
<dbReference type="OrthoDB" id="9914673at2"/>
<evidence type="ECO:0000313" key="3">
    <source>
        <dbReference type="Proteomes" id="UP000218418"/>
    </source>
</evidence>
<gene>
    <name evidence="2" type="ORF">NIES267_55610</name>
</gene>
<evidence type="ECO:0000256" key="1">
    <source>
        <dbReference type="SAM" id="MobiDB-lite"/>
    </source>
</evidence>